<gene>
    <name evidence="2" type="ORF">KQI89_12130</name>
</gene>
<sequence>MGYQKRTWYPGVIYHITSRGNRKEIIYKDIRDRYVFLNIIENSLEYYKGEFSIICYCIMSNHFHLMIETKDTHIKHFMSRINSQYAKYFNQKYEYVGYLFQGRYYSQIIDSDLELMEVSRYIHLNPVRANIVKKPEHYIWSSYSMYLGIGKKRIVQTEKLIDCFNTMKNYKMFVEEVGNG</sequence>
<feature type="domain" description="Transposase IS200-like" evidence="1">
    <location>
        <begin position="9"/>
        <end position="125"/>
    </location>
</feature>
<keyword evidence="3" id="KW-1185">Reference proteome</keyword>
<proteinExistence type="predicted"/>
<name>A0ABS6F2L8_9CLOT</name>
<dbReference type="Proteomes" id="UP000736583">
    <property type="component" value="Unassembled WGS sequence"/>
</dbReference>
<dbReference type="PANTHER" id="PTHR34322:SF2">
    <property type="entry name" value="TRANSPOSASE IS200-LIKE DOMAIN-CONTAINING PROTEIN"/>
    <property type="match status" value="1"/>
</dbReference>
<dbReference type="PANTHER" id="PTHR34322">
    <property type="entry name" value="TRANSPOSASE, Y1_TNP DOMAIN-CONTAINING"/>
    <property type="match status" value="1"/>
</dbReference>
<dbReference type="Pfam" id="PF01797">
    <property type="entry name" value="Y1_Tnp"/>
    <property type="match status" value="1"/>
</dbReference>
<evidence type="ECO:0000259" key="1">
    <source>
        <dbReference type="SMART" id="SM01321"/>
    </source>
</evidence>
<dbReference type="SMART" id="SM01321">
    <property type="entry name" value="Y1_Tnp"/>
    <property type="match status" value="1"/>
</dbReference>
<dbReference type="RefSeq" id="WP_216457281.1">
    <property type="nucleotide sequence ID" value="NZ_JAHLQL010000004.1"/>
</dbReference>
<dbReference type="InterPro" id="IPR002686">
    <property type="entry name" value="Transposase_17"/>
</dbReference>
<accession>A0ABS6F2L8</accession>
<reference evidence="2 3" key="1">
    <citation type="submission" date="2021-06" db="EMBL/GenBank/DDBJ databases">
        <authorList>
            <person name="Sun Q."/>
            <person name="Li D."/>
        </authorList>
    </citation>
    <scope>NUCLEOTIDE SEQUENCE [LARGE SCALE GENOMIC DNA]</scope>
    <source>
        <strain evidence="2 3">MSJ-4</strain>
    </source>
</reference>
<evidence type="ECO:0000313" key="3">
    <source>
        <dbReference type="Proteomes" id="UP000736583"/>
    </source>
</evidence>
<protein>
    <submittedName>
        <fullName evidence="2">Transposase</fullName>
    </submittedName>
</protein>
<comment type="caution">
    <text evidence="2">The sequence shown here is derived from an EMBL/GenBank/DDBJ whole genome shotgun (WGS) entry which is preliminary data.</text>
</comment>
<evidence type="ECO:0000313" key="2">
    <source>
        <dbReference type="EMBL" id="MBU5592503.1"/>
    </source>
</evidence>
<dbReference type="EMBL" id="JAHLQL010000004">
    <property type="protein sequence ID" value="MBU5592503.1"/>
    <property type="molecule type" value="Genomic_DNA"/>
</dbReference>
<organism evidence="2 3">
    <name type="scientific">Clostridium simiarum</name>
    <dbReference type="NCBI Taxonomy" id="2841506"/>
    <lineage>
        <taxon>Bacteria</taxon>
        <taxon>Bacillati</taxon>
        <taxon>Bacillota</taxon>
        <taxon>Clostridia</taxon>
        <taxon>Eubacteriales</taxon>
        <taxon>Clostridiaceae</taxon>
        <taxon>Clostridium</taxon>
    </lineage>
</organism>